<protein>
    <submittedName>
        <fullName evidence="2">Uncharacterized protein</fullName>
    </submittedName>
</protein>
<gene>
    <name evidence="2" type="ORF">Pmar_PMAR005983</name>
</gene>
<evidence type="ECO:0000313" key="2">
    <source>
        <dbReference type="EMBL" id="EER06221.1"/>
    </source>
</evidence>
<feature type="chain" id="PRO_5002954940" evidence="1">
    <location>
        <begin position="19"/>
        <end position="64"/>
    </location>
</feature>
<dbReference type="InParanoid" id="C5L9W5"/>
<keyword evidence="3" id="KW-1185">Reference proteome</keyword>
<organism evidence="3">
    <name type="scientific">Perkinsus marinus (strain ATCC 50983 / TXsc)</name>
    <dbReference type="NCBI Taxonomy" id="423536"/>
    <lineage>
        <taxon>Eukaryota</taxon>
        <taxon>Sar</taxon>
        <taxon>Alveolata</taxon>
        <taxon>Perkinsozoa</taxon>
        <taxon>Perkinsea</taxon>
        <taxon>Perkinsida</taxon>
        <taxon>Perkinsidae</taxon>
        <taxon>Perkinsus</taxon>
    </lineage>
</organism>
<keyword evidence="1" id="KW-0732">Signal</keyword>
<proteinExistence type="predicted"/>
<name>C5L9W5_PERM5</name>
<dbReference type="GeneID" id="9065107"/>
<accession>C5L9W5</accession>
<dbReference type="Proteomes" id="UP000007800">
    <property type="component" value="Unassembled WGS sequence"/>
</dbReference>
<dbReference type="RefSeq" id="XP_002774405.1">
    <property type="nucleotide sequence ID" value="XM_002774359.1"/>
</dbReference>
<evidence type="ECO:0000256" key="1">
    <source>
        <dbReference type="SAM" id="SignalP"/>
    </source>
</evidence>
<evidence type="ECO:0000313" key="3">
    <source>
        <dbReference type="Proteomes" id="UP000007800"/>
    </source>
</evidence>
<feature type="signal peptide" evidence="1">
    <location>
        <begin position="1"/>
        <end position="18"/>
    </location>
</feature>
<reference evidence="2 3" key="1">
    <citation type="submission" date="2008-07" db="EMBL/GenBank/DDBJ databases">
        <authorList>
            <person name="El-Sayed N."/>
            <person name="Caler E."/>
            <person name="Inman J."/>
            <person name="Amedeo P."/>
            <person name="Hass B."/>
            <person name="Wortman J."/>
        </authorList>
    </citation>
    <scope>NUCLEOTIDE SEQUENCE [LARGE SCALE GENOMIC DNA]</scope>
    <source>
        <strain evidence="3">ATCC 50983 / TXsc</strain>
    </source>
</reference>
<dbReference type="EMBL" id="GG680729">
    <property type="protein sequence ID" value="EER06221.1"/>
    <property type="molecule type" value="Genomic_DNA"/>
</dbReference>
<sequence length="64" mass="7113">MFMLRMCLLGPFIGIVYYGGIDETVVGITRDYKKCVECYRVFGDVGDTRGDAVVIMAVPGEDWA</sequence>
<dbReference type="AlphaFoldDB" id="C5L9W5"/>